<evidence type="ECO:0000256" key="3">
    <source>
        <dbReference type="ARBA" id="ARBA00023082"/>
    </source>
</evidence>
<dbReference type="RefSeq" id="WP_206291336.1">
    <property type="nucleotide sequence ID" value="NZ_CP063458.1"/>
</dbReference>
<gene>
    <name evidence="6" type="ORF">IPV69_19190</name>
</gene>
<dbReference type="Proteomes" id="UP000593765">
    <property type="component" value="Chromosome"/>
</dbReference>
<dbReference type="SUPFAM" id="SSF88659">
    <property type="entry name" value="Sigma3 and sigma4 domains of RNA polymerase sigma factors"/>
    <property type="match status" value="1"/>
</dbReference>
<evidence type="ECO:0000313" key="6">
    <source>
        <dbReference type="EMBL" id="QOV88357.1"/>
    </source>
</evidence>
<dbReference type="InterPro" id="IPR036388">
    <property type="entry name" value="WH-like_DNA-bd_sf"/>
</dbReference>
<dbReference type="NCBIfam" id="TIGR02989">
    <property type="entry name" value="Sig-70_gvs1"/>
    <property type="match status" value="1"/>
</dbReference>
<dbReference type="InterPro" id="IPR013325">
    <property type="entry name" value="RNA_pol_sigma_r2"/>
</dbReference>
<dbReference type="GO" id="GO:0006352">
    <property type="term" value="P:DNA-templated transcription initiation"/>
    <property type="evidence" value="ECO:0007669"/>
    <property type="project" value="InterPro"/>
</dbReference>
<evidence type="ECO:0000259" key="5">
    <source>
        <dbReference type="Pfam" id="PF04542"/>
    </source>
</evidence>
<dbReference type="KEGG" id="hbs:IPV69_19190"/>
<proteinExistence type="inferred from homology"/>
<feature type="domain" description="RNA polymerase sigma-70 region 2" evidence="5">
    <location>
        <begin position="27"/>
        <end position="85"/>
    </location>
</feature>
<dbReference type="InterPro" id="IPR014284">
    <property type="entry name" value="RNA_pol_sigma-70_dom"/>
</dbReference>
<keyword evidence="2" id="KW-0805">Transcription regulation</keyword>
<comment type="similarity">
    <text evidence="1">Belongs to the sigma-70 factor family. ECF subfamily.</text>
</comment>
<dbReference type="AlphaFoldDB" id="A0A7M2WS69"/>
<dbReference type="InterPro" id="IPR013324">
    <property type="entry name" value="RNA_pol_sigma_r3/r4-like"/>
</dbReference>
<keyword evidence="7" id="KW-1185">Reference proteome</keyword>
<evidence type="ECO:0000256" key="2">
    <source>
        <dbReference type="ARBA" id="ARBA00023015"/>
    </source>
</evidence>
<name>A0A7M2WS69_9BACT</name>
<dbReference type="Gene3D" id="1.10.1740.10">
    <property type="match status" value="1"/>
</dbReference>
<dbReference type="Gene3D" id="1.10.10.10">
    <property type="entry name" value="Winged helix-like DNA-binding domain superfamily/Winged helix DNA-binding domain"/>
    <property type="match status" value="1"/>
</dbReference>
<organism evidence="6 7">
    <name type="scientific">Humisphaera borealis</name>
    <dbReference type="NCBI Taxonomy" id="2807512"/>
    <lineage>
        <taxon>Bacteria</taxon>
        <taxon>Pseudomonadati</taxon>
        <taxon>Planctomycetota</taxon>
        <taxon>Phycisphaerae</taxon>
        <taxon>Tepidisphaerales</taxon>
        <taxon>Tepidisphaeraceae</taxon>
        <taxon>Humisphaera</taxon>
    </lineage>
</organism>
<dbReference type="InterPro" id="IPR007627">
    <property type="entry name" value="RNA_pol_sigma70_r2"/>
</dbReference>
<dbReference type="PANTHER" id="PTHR43133">
    <property type="entry name" value="RNA POLYMERASE ECF-TYPE SIGMA FACTO"/>
    <property type="match status" value="1"/>
</dbReference>
<keyword evidence="3" id="KW-0731">Sigma factor</keyword>
<protein>
    <submittedName>
        <fullName evidence="6">Sigma-70 family RNA polymerase sigma factor</fullName>
    </submittedName>
</protein>
<dbReference type="Pfam" id="PF04542">
    <property type="entry name" value="Sigma70_r2"/>
    <property type="match status" value="1"/>
</dbReference>
<evidence type="ECO:0000256" key="1">
    <source>
        <dbReference type="ARBA" id="ARBA00010641"/>
    </source>
</evidence>
<dbReference type="PANTHER" id="PTHR43133:SF51">
    <property type="entry name" value="RNA POLYMERASE SIGMA FACTOR"/>
    <property type="match status" value="1"/>
</dbReference>
<dbReference type="GO" id="GO:0016987">
    <property type="term" value="F:sigma factor activity"/>
    <property type="evidence" value="ECO:0007669"/>
    <property type="project" value="UniProtKB-KW"/>
</dbReference>
<dbReference type="EMBL" id="CP063458">
    <property type="protein sequence ID" value="QOV88357.1"/>
    <property type="molecule type" value="Genomic_DNA"/>
</dbReference>
<evidence type="ECO:0000313" key="7">
    <source>
        <dbReference type="Proteomes" id="UP000593765"/>
    </source>
</evidence>
<dbReference type="InterPro" id="IPR014331">
    <property type="entry name" value="RNA_pol_sigma70_ECF_RHOBA"/>
</dbReference>
<dbReference type="InterPro" id="IPR039425">
    <property type="entry name" value="RNA_pol_sigma-70-like"/>
</dbReference>
<reference evidence="6 7" key="1">
    <citation type="submission" date="2020-10" db="EMBL/GenBank/DDBJ databases">
        <title>Wide distribution of Phycisphaera-like planctomycetes from WD2101 soil group in peatlands and genome analysis of the first cultivated representative.</title>
        <authorList>
            <person name="Dedysh S.N."/>
            <person name="Beletsky A.V."/>
            <person name="Ivanova A."/>
            <person name="Kulichevskaya I.S."/>
            <person name="Suzina N.E."/>
            <person name="Philippov D.A."/>
            <person name="Rakitin A.L."/>
            <person name="Mardanov A.V."/>
            <person name="Ravin N.V."/>
        </authorList>
    </citation>
    <scope>NUCLEOTIDE SEQUENCE [LARGE SCALE GENOMIC DNA]</scope>
    <source>
        <strain evidence="6 7">M1803</strain>
    </source>
</reference>
<evidence type="ECO:0000256" key="4">
    <source>
        <dbReference type="ARBA" id="ARBA00023163"/>
    </source>
</evidence>
<accession>A0A7M2WS69</accession>
<dbReference type="SUPFAM" id="SSF88946">
    <property type="entry name" value="Sigma2 domain of RNA polymerase sigma factors"/>
    <property type="match status" value="1"/>
</dbReference>
<dbReference type="NCBIfam" id="TIGR02937">
    <property type="entry name" value="sigma70-ECF"/>
    <property type="match status" value="1"/>
</dbReference>
<keyword evidence="4" id="KW-0804">Transcription</keyword>
<sequence>MATDLPQSDPPPLSAERQQEFVLLLNAAHGLLLRYLMSLVANRHDAEDVLQRASLVMWRRFGTFEPGTDFDAWATTVAFYEARNFQRLTGCSRVEFDDELMQTLAAERLEHVRHWPLRIDALERCVQKLDAASRALVSAIYTDGASAVEVAREQGCAPKTIYNKLTLIRRVLAECVQRRMVGAVP</sequence>